<dbReference type="InterPro" id="IPR000160">
    <property type="entry name" value="GGDEF_dom"/>
</dbReference>
<accession>A0A3B0ZSA1</accession>
<dbReference type="InterPro" id="IPR012292">
    <property type="entry name" value="Globin/Proto"/>
</dbReference>
<sequence length="363" mass="41840">MTTKRMPTTTSSEYTLCHKCGFNHKIIARRIELMGLDNHDKHRIQILSVEVFQSQSDTIIDKFYEFLLQQSEMKKFLPSEELLVRLKRTQSEYLARFGVEFKSKNYFEYRLRIGIAHARIQLPLNLYIASFLQIQTLLQKAVLNSSLSENPELVTDCYVTISRIIMLDISLAIDSYIHSTMHSLSSSVEKLEHQNDSLADQLMHDSLTGVLSRAYILDILHKQLGQIQRDAGHVLSLVLLDIDHFKSINDQYGHLVGDKVLQQFCKTVQSAIRQQDYFGRYGGEEFLLLINDDKPDNALILVERIRIMIEKHIYMIDSHDIKFTISLGFTMIKSGDTIEKLLQRVDSALYKAKAAGRNKIIRA</sequence>
<dbReference type="SMART" id="SM00267">
    <property type="entry name" value="GGDEF"/>
    <property type="match status" value="1"/>
</dbReference>
<dbReference type="PANTHER" id="PTHR45138:SF9">
    <property type="entry name" value="DIGUANYLATE CYCLASE DGCM-RELATED"/>
    <property type="match status" value="1"/>
</dbReference>
<dbReference type="PROSITE" id="PS50887">
    <property type="entry name" value="GGDEF"/>
    <property type="match status" value="1"/>
</dbReference>
<dbReference type="InterPro" id="IPR044398">
    <property type="entry name" value="Globin-sensor_dom"/>
</dbReference>
<dbReference type="InterPro" id="IPR039379">
    <property type="entry name" value="Protoglobin_sensor_dom"/>
</dbReference>
<dbReference type="GO" id="GO:0052621">
    <property type="term" value="F:diguanylate cyclase activity"/>
    <property type="evidence" value="ECO:0007669"/>
    <property type="project" value="TreeGrafter"/>
</dbReference>
<reference evidence="4" key="1">
    <citation type="submission" date="2018-06" db="EMBL/GenBank/DDBJ databases">
        <authorList>
            <person name="Zhirakovskaya E."/>
        </authorList>
    </citation>
    <scope>NUCLEOTIDE SEQUENCE</scope>
</reference>
<feature type="domain" description="GGDEF" evidence="3">
    <location>
        <begin position="233"/>
        <end position="363"/>
    </location>
</feature>
<evidence type="ECO:0000313" key="4">
    <source>
        <dbReference type="EMBL" id="VAW90963.1"/>
    </source>
</evidence>
<dbReference type="FunFam" id="3.30.70.270:FF:000001">
    <property type="entry name" value="Diguanylate cyclase domain protein"/>
    <property type="match status" value="1"/>
</dbReference>
<evidence type="ECO:0000256" key="1">
    <source>
        <dbReference type="ARBA" id="ARBA00015125"/>
    </source>
</evidence>
<dbReference type="InterPro" id="IPR043128">
    <property type="entry name" value="Rev_trsase/Diguanyl_cyclase"/>
</dbReference>
<dbReference type="GO" id="GO:0020037">
    <property type="term" value="F:heme binding"/>
    <property type="evidence" value="ECO:0007669"/>
    <property type="project" value="InterPro"/>
</dbReference>
<dbReference type="InterPro" id="IPR009050">
    <property type="entry name" value="Globin-like_sf"/>
</dbReference>
<dbReference type="AlphaFoldDB" id="A0A3B0ZSA1"/>
<dbReference type="InterPro" id="IPR050469">
    <property type="entry name" value="Diguanylate_Cyclase"/>
</dbReference>
<evidence type="ECO:0000259" key="3">
    <source>
        <dbReference type="PROSITE" id="PS50887"/>
    </source>
</evidence>
<dbReference type="CDD" id="cd01068">
    <property type="entry name" value="globin_sensor"/>
    <property type="match status" value="1"/>
</dbReference>
<dbReference type="Pfam" id="PF00990">
    <property type="entry name" value="GGDEF"/>
    <property type="match status" value="1"/>
</dbReference>
<dbReference type="NCBIfam" id="TIGR00254">
    <property type="entry name" value="GGDEF"/>
    <property type="match status" value="1"/>
</dbReference>
<dbReference type="Pfam" id="PF11563">
    <property type="entry name" value="Protoglobin"/>
    <property type="match status" value="1"/>
</dbReference>
<dbReference type="SUPFAM" id="SSF46458">
    <property type="entry name" value="Globin-like"/>
    <property type="match status" value="1"/>
</dbReference>
<dbReference type="EMBL" id="UOFR01000008">
    <property type="protein sequence ID" value="VAW90963.1"/>
    <property type="molecule type" value="Genomic_DNA"/>
</dbReference>
<proteinExistence type="predicted"/>
<dbReference type="Gene3D" id="3.30.70.270">
    <property type="match status" value="1"/>
</dbReference>
<protein>
    <recommendedName>
        <fullName evidence="1">Diguanylate cyclase DosC</fullName>
    </recommendedName>
    <alternativeName>
        <fullName evidence="2">Direct oxygen-sensing cyclase</fullName>
    </alternativeName>
</protein>
<dbReference type="GO" id="GO:0019825">
    <property type="term" value="F:oxygen binding"/>
    <property type="evidence" value="ECO:0007669"/>
    <property type="project" value="InterPro"/>
</dbReference>
<dbReference type="PANTHER" id="PTHR45138">
    <property type="entry name" value="REGULATORY COMPONENTS OF SENSORY TRANSDUCTION SYSTEM"/>
    <property type="match status" value="1"/>
</dbReference>
<name>A0A3B0ZSA1_9ZZZZ</name>
<gene>
    <name evidence="4" type="ORF">MNBD_GAMMA21-2273</name>
</gene>
<dbReference type="Gene3D" id="1.10.490.10">
    <property type="entry name" value="Globins"/>
    <property type="match status" value="1"/>
</dbReference>
<organism evidence="4">
    <name type="scientific">hydrothermal vent metagenome</name>
    <dbReference type="NCBI Taxonomy" id="652676"/>
    <lineage>
        <taxon>unclassified sequences</taxon>
        <taxon>metagenomes</taxon>
        <taxon>ecological metagenomes</taxon>
    </lineage>
</organism>
<evidence type="ECO:0000256" key="2">
    <source>
        <dbReference type="ARBA" id="ARBA00029839"/>
    </source>
</evidence>
<dbReference type="CDD" id="cd01949">
    <property type="entry name" value="GGDEF"/>
    <property type="match status" value="1"/>
</dbReference>
<dbReference type="SUPFAM" id="SSF55073">
    <property type="entry name" value="Nucleotide cyclase"/>
    <property type="match status" value="1"/>
</dbReference>
<dbReference type="InterPro" id="IPR029787">
    <property type="entry name" value="Nucleotide_cyclase"/>
</dbReference>